<evidence type="ECO:0000313" key="11">
    <source>
        <dbReference type="EMBL" id="MBU9738208.1"/>
    </source>
</evidence>
<evidence type="ECO:0000256" key="7">
    <source>
        <dbReference type="ARBA" id="ARBA00048248"/>
    </source>
</evidence>
<evidence type="ECO:0000256" key="1">
    <source>
        <dbReference type="ARBA" id="ARBA00022598"/>
    </source>
</evidence>
<feature type="short sequence motif" description="'KMSKS' region" evidence="8">
    <location>
        <begin position="231"/>
        <end position="235"/>
    </location>
</feature>
<dbReference type="CDD" id="cd00165">
    <property type="entry name" value="S4"/>
    <property type="match status" value="1"/>
</dbReference>
<dbReference type="SMART" id="SM00363">
    <property type="entry name" value="S4"/>
    <property type="match status" value="1"/>
</dbReference>
<keyword evidence="8" id="KW-0963">Cytoplasm</keyword>
<dbReference type="Pfam" id="PF00579">
    <property type="entry name" value="tRNA-synt_1b"/>
    <property type="match status" value="1"/>
</dbReference>
<dbReference type="EMBL" id="JAHQCW010000030">
    <property type="protein sequence ID" value="MBU9738208.1"/>
    <property type="molecule type" value="Genomic_DNA"/>
</dbReference>
<comment type="function">
    <text evidence="8">Catalyzes the attachment of tyrosine to tRNA(Tyr) in a two-step reaction: tyrosine is first activated by ATP to form Tyr-AMP and then transferred to the acceptor end of tRNA(Tyr).</text>
</comment>
<dbReference type="PANTHER" id="PTHR11766:SF0">
    <property type="entry name" value="TYROSINE--TRNA LIGASE, MITOCHONDRIAL"/>
    <property type="match status" value="1"/>
</dbReference>
<keyword evidence="6 8" id="KW-0030">Aminoacyl-tRNA synthetase</keyword>
<dbReference type="GO" id="GO:0003723">
    <property type="term" value="F:RNA binding"/>
    <property type="evidence" value="ECO:0007669"/>
    <property type="project" value="UniProtKB-KW"/>
</dbReference>
<dbReference type="GO" id="GO:0005829">
    <property type="term" value="C:cytosol"/>
    <property type="evidence" value="ECO:0007669"/>
    <property type="project" value="TreeGrafter"/>
</dbReference>
<dbReference type="InterPro" id="IPR024107">
    <property type="entry name" value="Tyr-tRNA-ligase_bac_1"/>
</dbReference>
<dbReference type="HAMAP" id="MF_02006">
    <property type="entry name" value="Tyr_tRNA_synth_type1"/>
    <property type="match status" value="1"/>
</dbReference>
<dbReference type="AlphaFoldDB" id="A0A949K7V2"/>
<dbReference type="Gene3D" id="1.10.240.10">
    <property type="entry name" value="Tyrosyl-Transfer RNA Synthetase"/>
    <property type="match status" value="1"/>
</dbReference>
<dbReference type="InterPro" id="IPR054608">
    <property type="entry name" value="SYY-like_C"/>
</dbReference>
<accession>A0A949K7V2</accession>
<dbReference type="PROSITE" id="PS50889">
    <property type="entry name" value="S4"/>
    <property type="match status" value="1"/>
</dbReference>
<evidence type="ECO:0000256" key="6">
    <source>
        <dbReference type="ARBA" id="ARBA00023146"/>
    </source>
</evidence>
<feature type="binding site" evidence="8">
    <location>
        <position position="234"/>
    </location>
    <ligand>
        <name>ATP</name>
        <dbReference type="ChEBI" id="CHEBI:30616"/>
    </ligand>
</feature>
<dbReference type="InterPro" id="IPR002942">
    <property type="entry name" value="S4_RNA-bd"/>
</dbReference>
<evidence type="ECO:0000313" key="12">
    <source>
        <dbReference type="Proteomes" id="UP000712157"/>
    </source>
</evidence>
<dbReference type="GO" id="GO:0005524">
    <property type="term" value="F:ATP binding"/>
    <property type="evidence" value="ECO:0007669"/>
    <property type="project" value="UniProtKB-UniRule"/>
</dbReference>
<dbReference type="InterPro" id="IPR002305">
    <property type="entry name" value="aa-tRNA-synth_Ic"/>
</dbReference>
<keyword evidence="5 8" id="KW-0648">Protein biosynthesis</keyword>
<dbReference type="SUPFAM" id="SSF52374">
    <property type="entry name" value="Nucleotidylyl transferase"/>
    <property type="match status" value="1"/>
</dbReference>
<comment type="subunit">
    <text evidence="8">Homodimer.</text>
</comment>
<dbReference type="GO" id="GO:0004831">
    <property type="term" value="F:tyrosine-tRNA ligase activity"/>
    <property type="evidence" value="ECO:0007669"/>
    <property type="project" value="UniProtKB-UniRule"/>
</dbReference>
<evidence type="ECO:0000259" key="10">
    <source>
        <dbReference type="SMART" id="SM00363"/>
    </source>
</evidence>
<feature type="binding site" evidence="8">
    <location>
        <position position="171"/>
    </location>
    <ligand>
        <name>L-tyrosine</name>
        <dbReference type="ChEBI" id="CHEBI:58315"/>
    </ligand>
</feature>
<organism evidence="11 12">
    <name type="scientific">Diplocloster agilis</name>
    <dbReference type="NCBI Taxonomy" id="2850323"/>
    <lineage>
        <taxon>Bacteria</taxon>
        <taxon>Bacillati</taxon>
        <taxon>Bacillota</taxon>
        <taxon>Clostridia</taxon>
        <taxon>Lachnospirales</taxon>
        <taxon>Lachnospiraceae</taxon>
        <taxon>Diplocloster</taxon>
    </lineage>
</organism>
<dbReference type="GO" id="GO:0006437">
    <property type="term" value="P:tyrosyl-tRNA aminoacylation"/>
    <property type="evidence" value="ECO:0007669"/>
    <property type="project" value="UniProtKB-UniRule"/>
</dbReference>
<comment type="catalytic activity">
    <reaction evidence="7 8">
        <text>tRNA(Tyr) + L-tyrosine + ATP = L-tyrosyl-tRNA(Tyr) + AMP + diphosphate + H(+)</text>
        <dbReference type="Rhea" id="RHEA:10220"/>
        <dbReference type="Rhea" id="RHEA-COMP:9706"/>
        <dbReference type="Rhea" id="RHEA-COMP:9707"/>
        <dbReference type="ChEBI" id="CHEBI:15378"/>
        <dbReference type="ChEBI" id="CHEBI:30616"/>
        <dbReference type="ChEBI" id="CHEBI:33019"/>
        <dbReference type="ChEBI" id="CHEBI:58315"/>
        <dbReference type="ChEBI" id="CHEBI:78442"/>
        <dbReference type="ChEBI" id="CHEBI:78536"/>
        <dbReference type="ChEBI" id="CHEBI:456215"/>
        <dbReference type="EC" id="6.1.1.1"/>
    </reaction>
</comment>
<dbReference type="PRINTS" id="PR01040">
    <property type="entry name" value="TRNASYNTHTYR"/>
</dbReference>
<keyword evidence="4 9" id="KW-0694">RNA-binding</keyword>
<evidence type="ECO:0000256" key="4">
    <source>
        <dbReference type="ARBA" id="ARBA00022884"/>
    </source>
</evidence>
<gene>
    <name evidence="8 11" type="primary">tyrS</name>
    <name evidence="11" type="ORF">KTH89_16820</name>
</gene>
<dbReference type="Proteomes" id="UP000712157">
    <property type="component" value="Unassembled WGS sequence"/>
</dbReference>
<dbReference type="Gene3D" id="3.10.290.10">
    <property type="entry name" value="RNA-binding S4 domain"/>
    <property type="match status" value="1"/>
</dbReference>
<name>A0A949K7V2_9FIRM</name>
<proteinExistence type="inferred from homology"/>
<keyword evidence="2 8" id="KW-0547">Nucleotide-binding</keyword>
<dbReference type="FunFam" id="1.10.240.10:FF:000001">
    <property type="entry name" value="Tyrosine--tRNA ligase"/>
    <property type="match status" value="1"/>
</dbReference>
<feature type="binding site" evidence="8">
    <location>
        <position position="175"/>
    </location>
    <ligand>
        <name>L-tyrosine</name>
        <dbReference type="ChEBI" id="CHEBI:58315"/>
    </ligand>
</feature>
<dbReference type="SUPFAM" id="SSF55174">
    <property type="entry name" value="Alpha-L RNA-binding motif"/>
    <property type="match status" value="1"/>
</dbReference>
<keyword evidence="1 8" id="KW-0436">Ligase</keyword>
<feature type="binding site" evidence="8">
    <location>
        <position position="38"/>
    </location>
    <ligand>
        <name>L-tyrosine</name>
        <dbReference type="ChEBI" id="CHEBI:58315"/>
    </ligand>
</feature>
<protein>
    <recommendedName>
        <fullName evidence="8">Tyrosine--tRNA ligase</fullName>
        <ecNumber evidence="8">6.1.1.1</ecNumber>
    </recommendedName>
    <alternativeName>
        <fullName evidence="8">Tyrosyl-tRNA synthetase</fullName>
        <shortName evidence="8">TyrRS</shortName>
    </alternativeName>
</protein>
<dbReference type="InterPro" id="IPR024088">
    <property type="entry name" value="Tyr-tRNA-ligase_bac-type"/>
</dbReference>
<evidence type="ECO:0000256" key="9">
    <source>
        <dbReference type="PROSITE-ProRule" id="PRU00182"/>
    </source>
</evidence>
<evidence type="ECO:0000256" key="8">
    <source>
        <dbReference type="HAMAP-Rule" id="MF_02006"/>
    </source>
</evidence>
<dbReference type="InterPro" id="IPR002307">
    <property type="entry name" value="Tyr-tRNA-ligase"/>
</dbReference>
<reference evidence="11" key="1">
    <citation type="submission" date="2021-06" db="EMBL/GenBank/DDBJ databases">
        <title>Description of novel taxa of the family Lachnospiraceae.</title>
        <authorList>
            <person name="Chaplin A.V."/>
            <person name="Sokolova S.R."/>
            <person name="Pikina A.P."/>
            <person name="Korzhanova M."/>
            <person name="Belova V."/>
            <person name="Korostin D."/>
            <person name="Efimov B.A."/>
        </authorList>
    </citation>
    <scope>NUCLEOTIDE SEQUENCE</scope>
    <source>
        <strain evidence="11">ASD5720</strain>
    </source>
</reference>
<comment type="subcellular location">
    <subcellularLocation>
        <location evidence="8">Cytoplasm</location>
    </subcellularLocation>
</comment>
<feature type="domain" description="RNA-binding S4" evidence="10">
    <location>
        <begin position="345"/>
        <end position="403"/>
    </location>
</feature>
<dbReference type="InterPro" id="IPR036986">
    <property type="entry name" value="S4_RNA-bd_sf"/>
</dbReference>
<dbReference type="InterPro" id="IPR014729">
    <property type="entry name" value="Rossmann-like_a/b/a_fold"/>
</dbReference>
<dbReference type="Pfam" id="PF22421">
    <property type="entry name" value="SYY_C-terminal"/>
    <property type="match status" value="1"/>
</dbReference>
<comment type="caution">
    <text evidence="11">The sequence shown here is derived from an EMBL/GenBank/DDBJ whole genome shotgun (WGS) entry which is preliminary data.</text>
</comment>
<evidence type="ECO:0000256" key="5">
    <source>
        <dbReference type="ARBA" id="ARBA00022917"/>
    </source>
</evidence>
<dbReference type="PANTHER" id="PTHR11766">
    <property type="entry name" value="TYROSYL-TRNA SYNTHETASE"/>
    <property type="match status" value="1"/>
</dbReference>
<dbReference type="NCBIfam" id="TIGR00234">
    <property type="entry name" value="tyrS"/>
    <property type="match status" value="1"/>
</dbReference>
<dbReference type="CDD" id="cd00805">
    <property type="entry name" value="TyrRS_core"/>
    <property type="match status" value="1"/>
</dbReference>
<evidence type="ECO:0000256" key="2">
    <source>
        <dbReference type="ARBA" id="ARBA00022741"/>
    </source>
</evidence>
<keyword evidence="3 8" id="KW-0067">ATP-binding</keyword>
<keyword evidence="12" id="KW-1185">Reference proteome</keyword>
<feature type="short sequence motif" description="'HIGH' region" evidence="8">
    <location>
        <begin position="43"/>
        <end position="52"/>
    </location>
</feature>
<comment type="similarity">
    <text evidence="8">Belongs to the class-I aminoacyl-tRNA synthetase family. TyrS type 1 subfamily.</text>
</comment>
<evidence type="ECO:0000256" key="3">
    <source>
        <dbReference type="ARBA" id="ARBA00022840"/>
    </source>
</evidence>
<dbReference type="EC" id="6.1.1.1" evidence="8"/>
<sequence>MSTQGNVYDVLTERGFIEQATHPDEIRELLGKESVTFYIGFDATADSLTAGHFLTIMAMMHMQRAGHRPIALLGGGTTMIGDPSGKSDMRNMMTKEKIDYNAKRFAEQLGRFIDFDDDHAVIANNADWLLDLNYVEFLREIGVHFSVNKMLTAECYKQRMEKGLTFFEFNYMLMQSYDFWKLNKEYGCTMELGGNDQWSNIIGGVELIRRKEQKPAYGLTFKLLTTSEGIKMGKTMKGAVWLDPEKTSPYEFYQYWRNIEDVKVEECLSLLTFLPMDEVRRLGALKDAEINHAKEVLAFEITKIVHGEEEAKKAQDAARALFANGGKSDDIPTTTYSKEQLAEGIDLITLLVDTKLAPTRSEARRLIQQGGVTVNDVKVTEFDKKFTGDDFDSDGVLLIKKGKKGYHQIKEG</sequence>
<dbReference type="RefSeq" id="WP_238722469.1">
    <property type="nucleotide sequence ID" value="NZ_JAHQCW010000030.1"/>
</dbReference>
<dbReference type="Gene3D" id="3.40.50.620">
    <property type="entry name" value="HUPs"/>
    <property type="match status" value="1"/>
</dbReference>